<dbReference type="Proteomes" id="UP000199026">
    <property type="component" value="Unassembled WGS sequence"/>
</dbReference>
<evidence type="ECO:0000256" key="2">
    <source>
        <dbReference type="ARBA" id="ARBA00022490"/>
    </source>
</evidence>
<dbReference type="Pfam" id="PF07167">
    <property type="entry name" value="PhaC_N"/>
    <property type="match status" value="1"/>
</dbReference>
<dbReference type="AlphaFoldDB" id="A0A1H3I898"/>
<name>A0A1H3I898_9RHOB</name>
<sequence length="597" mass="67087">MTTKDDVSSENLDKMQANLQRVEALTERLMLAISGRKAVNPTLSGPGTELYAQAAVNYWAEMVENPKRIYEHQLEYWGRSVQHFVAAQEAFATEGFKAPADHTGADKRFGNPLWQTHPYFNFVKQQYLINSDAIRKAVEDVEDMDPKDKRRLNYFSEQIIAMMAPSNFLGTNPDALERAVQTEGESLVRGLENLVADMEANDGELLVKLCDESAFELGRNVATSEGSVVFRNEMLELIQYKAATEEVHKTPLLIFPPWINKFYILDLKAENSLIKWITEQGYTLFVVSWRNPGRAQGVWGMEDYIETGFKEAIRVTKEITGEKQVNAVGYCIAGTTLHLMLADMKAKGDTSVKSATFFTALSDFGEQGEFTPFLQDDFVDGIEEEVANYGVLRSVIMSRTMSFLRSNDLVYGPAIKSYMMGETPPAFDLLFWNGDATNLPGKMVMEYLRGLCQKNAFVGEGYEILGERLHVRDVEIPLFAVTCETDHIAAWRDCYRGFGMTGAKDKTFVVSQSGHIAGVVNPPSKKKYGHYTNEELPEAAADWWEGATFHEGSWWPRWEGWLGKRSGKMIPARELGGNGYEPLCAAPGTYVKLKPEV</sequence>
<comment type="subcellular location">
    <subcellularLocation>
        <location evidence="1">Cytoplasm</location>
    </subcellularLocation>
</comment>
<proteinExistence type="predicted"/>
<dbReference type="OrthoDB" id="7208816at2"/>
<dbReference type="GO" id="GO:0016746">
    <property type="term" value="F:acyltransferase activity"/>
    <property type="evidence" value="ECO:0007669"/>
    <property type="project" value="UniProtKB-KW"/>
</dbReference>
<dbReference type="InterPro" id="IPR051321">
    <property type="entry name" value="PHA/PHB_synthase"/>
</dbReference>
<dbReference type="RefSeq" id="WP_089888205.1">
    <property type="nucleotide sequence ID" value="NZ_CALJFH010000011.1"/>
</dbReference>
<evidence type="ECO:0000259" key="5">
    <source>
        <dbReference type="Pfam" id="PF07167"/>
    </source>
</evidence>
<evidence type="ECO:0000313" key="6">
    <source>
        <dbReference type="EMBL" id="SDY23907.1"/>
    </source>
</evidence>
<dbReference type="GeneID" id="78123710"/>
<protein>
    <submittedName>
        <fullName evidence="6">Polyhydroxyalkanoate synthase</fullName>
    </submittedName>
</protein>
<organism evidence="6 7">
    <name type="scientific">Lentibacter algarum</name>
    <dbReference type="NCBI Taxonomy" id="576131"/>
    <lineage>
        <taxon>Bacteria</taxon>
        <taxon>Pseudomonadati</taxon>
        <taxon>Pseudomonadota</taxon>
        <taxon>Alphaproteobacteria</taxon>
        <taxon>Rhodobacterales</taxon>
        <taxon>Roseobacteraceae</taxon>
        <taxon>Lentibacter</taxon>
    </lineage>
</organism>
<reference evidence="6 7" key="1">
    <citation type="submission" date="2016-10" db="EMBL/GenBank/DDBJ databases">
        <authorList>
            <person name="de Groot N.N."/>
        </authorList>
    </citation>
    <scope>NUCLEOTIDE SEQUENCE [LARGE SCALE GENOMIC DNA]</scope>
    <source>
        <strain evidence="6 7">DSM 24677</strain>
    </source>
</reference>
<dbReference type="InterPro" id="IPR010941">
    <property type="entry name" value="PhaC_N"/>
</dbReference>
<evidence type="ECO:0000256" key="4">
    <source>
        <dbReference type="ARBA" id="ARBA00023315"/>
    </source>
</evidence>
<dbReference type="GO" id="GO:0005737">
    <property type="term" value="C:cytoplasm"/>
    <property type="evidence" value="ECO:0007669"/>
    <property type="project" value="UniProtKB-SubCell"/>
</dbReference>
<evidence type="ECO:0000256" key="1">
    <source>
        <dbReference type="ARBA" id="ARBA00004496"/>
    </source>
</evidence>
<dbReference type="SUPFAM" id="SSF53474">
    <property type="entry name" value="alpha/beta-Hydrolases"/>
    <property type="match status" value="1"/>
</dbReference>
<dbReference type="PANTHER" id="PTHR36837">
    <property type="entry name" value="POLY(3-HYDROXYALKANOATE) POLYMERASE SUBUNIT PHAC"/>
    <property type="match status" value="1"/>
</dbReference>
<keyword evidence="3" id="KW-0808">Transferase</keyword>
<evidence type="ECO:0000313" key="7">
    <source>
        <dbReference type="Proteomes" id="UP000199026"/>
    </source>
</evidence>
<feature type="domain" description="Poly-beta-hydroxybutyrate polymerase N-terminal" evidence="5">
    <location>
        <begin position="106"/>
        <end position="277"/>
    </location>
</feature>
<accession>A0A1H3I898</accession>
<dbReference type="NCBIfam" id="TIGR01838">
    <property type="entry name" value="PHA_synth_I"/>
    <property type="match status" value="1"/>
</dbReference>
<dbReference type="Gene3D" id="3.40.50.1820">
    <property type="entry name" value="alpha/beta hydrolase"/>
    <property type="match status" value="1"/>
</dbReference>
<dbReference type="PANTHER" id="PTHR36837:SF5">
    <property type="entry name" value="POLY-3-HYDROXYBUTYRATE SYNTHASE"/>
    <property type="match status" value="1"/>
</dbReference>
<evidence type="ECO:0000256" key="3">
    <source>
        <dbReference type="ARBA" id="ARBA00022679"/>
    </source>
</evidence>
<dbReference type="InterPro" id="IPR010963">
    <property type="entry name" value="PHA_synth_I"/>
</dbReference>
<dbReference type="GO" id="GO:0042619">
    <property type="term" value="P:poly-hydroxybutyrate biosynthetic process"/>
    <property type="evidence" value="ECO:0007669"/>
    <property type="project" value="InterPro"/>
</dbReference>
<keyword evidence="2" id="KW-0963">Cytoplasm</keyword>
<dbReference type="EMBL" id="FNPR01000001">
    <property type="protein sequence ID" value="SDY23907.1"/>
    <property type="molecule type" value="Genomic_DNA"/>
</dbReference>
<dbReference type="STRING" id="576131.SAMN05444486_101924"/>
<keyword evidence="7" id="KW-1185">Reference proteome</keyword>
<gene>
    <name evidence="6" type="ORF">SAMN05444486_101924</name>
</gene>
<dbReference type="InterPro" id="IPR029058">
    <property type="entry name" value="AB_hydrolase_fold"/>
</dbReference>
<keyword evidence="4" id="KW-0012">Acyltransferase</keyword>